<keyword evidence="2" id="KW-1185">Reference proteome</keyword>
<organism evidence="1 2">
    <name type="scientific">Nicoliella lavandulae</name>
    <dbReference type="NCBI Taxonomy" id="3082954"/>
    <lineage>
        <taxon>Bacteria</taxon>
        <taxon>Bacillati</taxon>
        <taxon>Bacillota</taxon>
        <taxon>Bacilli</taxon>
        <taxon>Lactobacillales</taxon>
        <taxon>Lactobacillaceae</taxon>
        <taxon>Nicoliella</taxon>
    </lineage>
</organism>
<reference evidence="1 2" key="1">
    <citation type="submission" date="2023-10" db="EMBL/GenBank/DDBJ databases">
        <title>Nicoliella lavandulae sp. nov. isolated from Lavandula angustifolia flowers.</title>
        <authorList>
            <person name="Alcantara C."/>
            <person name="Zuniga M."/>
            <person name="Landete J.M."/>
            <person name="Monedero V."/>
        </authorList>
    </citation>
    <scope>NUCLEOTIDE SEQUENCE [LARGE SCALE GENOMIC DNA]</scope>
    <source>
        <strain evidence="1 2">Es01</strain>
    </source>
</reference>
<gene>
    <name evidence="1" type="ORF">R4146_07755</name>
</gene>
<proteinExistence type="predicted"/>
<evidence type="ECO:0000313" key="2">
    <source>
        <dbReference type="Proteomes" id="UP001370590"/>
    </source>
</evidence>
<dbReference type="Proteomes" id="UP001370590">
    <property type="component" value="Unassembled WGS sequence"/>
</dbReference>
<sequence length="50" mass="5574">MTHDEMLVATEEAKLFLKQDYESSKQAVNNAFVSILNQLFGKGGENNGKQ</sequence>
<dbReference type="RefSeq" id="WP_339960884.1">
    <property type="nucleotide sequence ID" value="NZ_JAWMWH010000003.1"/>
</dbReference>
<name>A0ABU8SMD0_9LACO</name>
<evidence type="ECO:0000313" key="1">
    <source>
        <dbReference type="EMBL" id="MEJ6401036.1"/>
    </source>
</evidence>
<dbReference type="EMBL" id="JAWMWH010000003">
    <property type="protein sequence ID" value="MEJ6401036.1"/>
    <property type="molecule type" value="Genomic_DNA"/>
</dbReference>
<accession>A0ABU8SMD0</accession>
<protein>
    <submittedName>
        <fullName evidence="1">Uncharacterized protein</fullName>
    </submittedName>
</protein>
<comment type="caution">
    <text evidence="1">The sequence shown here is derived from an EMBL/GenBank/DDBJ whole genome shotgun (WGS) entry which is preliminary data.</text>
</comment>